<name>A0A445AEP2_ARAHY</name>
<dbReference type="SMART" id="SM00184">
    <property type="entry name" value="RING"/>
    <property type="match status" value="1"/>
</dbReference>
<dbReference type="EC" id="2.3.2.27" evidence="4"/>
<evidence type="ECO:0000256" key="11">
    <source>
        <dbReference type="ARBA" id="ARBA00022989"/>
    </source>
</evidence>
<keyword evidence="19" id="KW-1185">Reference proteome</keyword>
<dbReference type="Gene3D" id="3.30.40.10">
    <property type="entry name" value="Zinc/RING finger domain, C3HC4 (zinc finger)"/>
    <property type="match status" value="1"/>
</dbReference>
<keyword evidence="8 14" id="KW-0863">Zinc-finger</keyword>
<sequence length="304" mass="34511">MNNTGNEGTPIVDTYVTPLVLSAIGVIAMVLIVTTFFFIFWWQYLRPYRDQTINNTASGSPGKNNGVDEEILKKIPLITYNNRWQIEPECSICLGELKDGEVLRLLPACNHAFHVPCIDEWFKEHTNCPNCRSLITCEGNEPEDVLCSQEISDDTWVRVVTHGYDDDHNNNDDNDDDDASNSSNSTNSRLERLKHPSSVPLCHMKNNQCSFGMKLKRSFSMDQSYLCVAVTIQQRDHSVHHQELEASTSSSSSSKSKGIMMMNRYKSRSLSMKHIDQMSRVLVRPPSQFRNGSFGGFNNFILPY</sequence>
<reference evidence="18 19" key="1">
    <citation type="submission" date="2019-01" db="EMBL/GenBank/DDBJ databases">
        <title>Sequencing of cultivated peanut Arachis hypogaea provides insights into genome evolution and oil improvement.</title>
        <authorList>
            <person name="Chen X."/>
        </authorList>
    </citation>
    <scope>NUCLEOTIDE SEQUENCE [LARGE SCALE GENOMIC DNA]</scope>
    <source>
        <strain evidence="19">cv. Fuhuasheng</strain>
        <tissue evidence="18">Leaves</tissue>
    </source>
</reference>
<dbReference type="AlphaFoldDB" id="A0A445AEP2"/>
<accession>A0A445AEP2</accession>
<comment type="subcellular location">
    <subcellularLocation>
        <location evidence="2">Membrane</location>
        <topology evidence="2">Single-pass membrane protein</topology>
    </subcellularLocation>
</comment>
<proteinExistence type="inferred from homology"/>
<dbReference type="PANTHER" id="PTHR46913:SF1">
    <property type="entry name" value="RING-H2 FINGER PROTEIN ATL16"/>
    <property type="match status" value="1"/>
</dbReference>
<dbReference type="InterPro" id="IPR001841">
    <property type="entry name" value="Znf_RING"/>
</dbReference>
<dbReference type="UniPathway" id="UPA00143"/>
<keyword evidence="12 16" id="KW-0472">Membrane</keyword>
<dbReference type="SMART" id="SM01197">
    <property type="entry name" value="FANCL_C"/>
    <property type="match status" value="1"/>
</dbReference>
<protein>
    <recommendedName>
        <fullName evidence="4">RING-type E3 ubiquitin transferase</fullName>
        <ecNumber evidence="4">2.3.2.27</ecNumber>
    </recommendedName>
</protein>
<evidence type="ECO:0000256" key="16">
    <source>
        <dbReference type="SAM" id="Phobius"/>
    </source>
</evidence>
<evidence type="ECO:0000256" key="3">
    <source>
        <dbReference type="ARBA" id="ARBA00004906"/>
    </source>
</evidence>
<evidence type="ECO:0000259" key="17">
    <source>
        <dbReference type="PROSITE" id="PS50089"/>
    </source>
</evidence>
<evidence type="ECO:0000256" key="2">
    <source>
        <dbReference type="ARBA" id="ARBA00004167"/>
    </source>
</evidence>
<dbReference type="GO" id="GO:0016567">
    <property type="term" value="P:protein ubiquitination"/>
    <property type="evidence" value="ECO:0007669"/>
    <property type="project" value="UniProtKB-UniPathway"/>
</dbReference>
<keyword evidence="7" id="KW-0479">Metal-binding</keyword>
<comment type="catalytic activity">
    <reaction evidence="1">
        <text>S-ubiquitinyl-[E2 ubiquitin-conjugating enzyme]-L-cysteine + [acceptor protein]-L-lysine = [E2 ubiquitin-conjugating enzyme]-L-cysteine + N(6)-ubiquitinyl-[acceptor protein]-L-lysine.</text>
        <dbReference type="EC" id="2.3.2.27"/>
    </reaction>
</comment>
<feature type="domain" description="RING-type" evidence="17">
    <location>
        <begin position="90"/>
        <end position="132"/>
    </location>
</feature>
<evidence type="ECO:0000256" key="14">
    <source>
        <dbReference type="PROSITE-ProRule" id="PRU00175"/>
    </source>
</evidence>
<dbReference type="GO" id="GO:0016020">
    <property type="term" value="C:membrane"/>
    <property type="evidence" value="ECO:0007669"/>
    <property type="project" value="UniProtKB-SubCell"/>
</dbReference>
<evidence type="ECO:0000256" key="4">
    <source>
        <dbReference type="ARBA" id="ARBA00012483"/>
    </source>
</evidence>
<dbReference type="Pfam" id="PF13639">
    <property type="entry name" value="zf-RING_2"/>
    <property type="match status" value="1"/>
</dbReference>
<evidence type="ECO:0000313" key="18">
    <source>
        <dbReference type="EMBL" id="RYR24890.1"/>
    </source>
</evidence>
<evidence type="ECO:0000256" key="9">
    <source>
        <dbReference type="ARBA" id="ARBA00022786"/>
    </source>
</evidence>
<evidence type="ECO:0000256" key="15">
    <source>
        <dbReference type="SAM" id="MobiDB-lite"/>
    </source>
</evidence>
<evidence type="ECO:0000256" key="1">
    <source>
        <dbReference type="ARBA" id="ARBA00000900"/>
    </source>
</evidence>
<dbReference type="Proteomes" id="UP000289738">
    <property type="component" value="Chromosome B02"/>
</dbReference>
<feature type="transmembrane region" description="Helical" evidence="16">
    <location>
        <begin position="20"/>
        <end position="42"/>
    </location>
</feature>
<feature type="compositionally biased region" description="Low complexity" evidence="15">
    <location>
        <begin position="247"/>
        <end position="257"/>
    </location>
</feature>
<evidence type="ECO:0000313" key="19">
    <source>
        <dbReference type="Proteomes" id="UP000289738"/>
    </source>
</evidence>
<evidence type="ECO:0000256" key="13">
    <source>
        <dbReference type="ARBA" id="ARBA00024209"/>
    </source>
</evidence>
<evidence type="ECO:0000256" key="8">
    <source>
        <dbReference type="ARBA" id="ARBA00022771"/>
    </source>
</evidence>
<keyword evidence="5" id="KW-0808">Transferase</keyword>
<evidence type="ECO:0000256" key="12">
    <source>
        <dbReference type="ARBA" id="ARBA00023136"/>
    </source>
</evidence>
<dbReference type="GO" id="GO:0061630">
    <property type="term" value="F:ubiquitin protein ligase activity"/>
    <property type="evidence" value="ECO:0007669"/>
    <property type="project" value="UniProtKB-EC"/>
</dbReference>
<evidence type="ECO:0000256" key="10">
    <source>
        <dbReference type="ARBA" id="ARBA00022833"/>
    </source>
</evidence>
<organism evidence="18 19">
    <name type="scientific">Arachis hypogaea</name>
    <name type="common">Peanut</name>
    <dbReference type="NCBI Taxonomy" id="3818"/>
    <lineage>
        <taxon>Eukaryota</taxon>
        <taxon>Viridiplantae</taxon>
        <taxon>Streptophyta</taxon>
        <taxon>Embryophyta</taxon>
        <taxon>Tracheophyta</taxon>
        <taxon>Spermatophyta</taxon>
        <taxon>Magnoliopsida</taxon>
        <taxon>eudicotyledons</taxon>
        <taxon>Gunneridae</taxon>
        <taxon>Pentapetalae</taxon>
        <taxon>rosids</taxon>
        <taxon>fabids</taxon>
        <taxon>Fabales</taxon>
        <taxon>Fabaceae</taxon>
        <taxon>Papilionoideae</taxon>
        <taxon>50 kb inversion clade</taxon>
        <taxon>dalbergioids sensu lato</taxon>
        <taxon>Dalbergieae</taxon>
        <taxon>Pterocarpus clade</taxon>
        <taxon>Arachis</taxon>
    </lineage>
</organism>
<comment type="caution">
    <text evidence="18">The sequence shown here is derived from an EMBL/GenBank/DDBJ whole genome shotgun (WGS) entry which is preliminary data.</text>
</comment>
<comment type="pathway">
    <text evidence="3">Protein modification; protein ubiquitination.</text>
</comment>
<comment type="similarity">
    <text evidence="13">Belongs to the RING-type zinc finger family. ATL subfamily.</text>
</comment>
<dbReference type="PROSITE" id="PS50089">
    <property type="entry name" value="ZF_RING_2"/>
    <property type="match status" value="1"/>
</dbReference>
<dbReference type="InterPro" id="IPR013083">
    <property type="entry name" value="Znf_RING/FYVE/PHD"/>
</dbReference>
<keyword evidence="10" id="KW-0862">Zinc</keyword>
<dbReference type="GO" id="GO:0008270">
    <property type="term" value="F:zinc ion binding"/>
    <property type="evidence" value="ECO:0007669"/>
    <property type="project" value="UniProtKB-KW"/>
</dbReference>
<feature type="region of interest" description="Disordered" evidence="15">
    <location>
        <begin position="162"/>
        <end position="192"/>
    </location>
</feature>
<dbReference type="STRING" id="3818.A0A445AEP2"/>
<feature type="region of interest" description="Disordered" evidence="15">
    <location>
        <begin position="239"/>
        <end position="258"/>
    </location>
</feature>
<evidence type="ECO:0000256" key="6">
    <source>
        <dbReference type="ARBA" id="ARBA00022692"/>
    </source>
</evidence>
<dbReference type="EMBL" id="SDMP01000012">
    <property type="protein sequence ID" value="RYR24890.1"/>
    <property type="molecule type" value="Genomic_DNA"/>
</dbReference>
<dbReference type="CDD" id="cd16461">
    <property type="entry name" value="RING-H2_EL5-like"/>
    <property type="match status" value="1"/>
</dbReference>
<keyword evidence="9" id="KW-0833">Ubl conjugation pathway</keyword>
<evidence type="ECO:0000256" key="5">
    <source>
        <dbReference type="ARBA" id="ARBA00022679"/>
    </source>
</evidence>
<evidence type="ECO:0000256" key="7">
    <source>
        <dbReference type="ARBA" id="ARBA00022723"/>
    </source>
</evidence>
<dbReference type="InterPro" id="IPR044600">
    <property type="entry name" value="ATL1/ATL16-like"/>
</dbReference>
<dbReference type="SUPFAM" id="SSF57850">
    <property type="entry name" value="RING/U-box"/>
    <property type="match status" value="1"/>
</dbReference>
<keyword evidence="6 16" id="KW-0812">Transmembrane</keyword>
<gene>
    <name evidence="18" type="ORF">Ahy_B02g058465</name>
</gene>
<keyword evidence="11 16" id="KW-1133">Transmembrane helix</keyword>
<dbReference type="PANTHER" id="PTHR46913">
    <property type="entry name" value="RING-H2 FINGER PROTEIN ATL16"/>
    <property type="match status" value="1"/>
</dbReference>